<evidence type="ECO:0000313" key="2">
    <source>
        <dbReference type="Proteomes" id="UP000004080"/>
    </source>
</evidence>
<reference evidence="1 2" key="1">
    <citation type="journal article" date="2012" name="J. Bacteriol.">
        <title>Genome of Bacillus macauensis ZFHKF-1, a Long-Chain-Forming Bacterium.</title>
        <authorList>
            <person name="Cai L."/>
            <person name="Zhang T."/>
        </authorList>
    </citation>
    <scope>NUCLEOTIDE SEQUENCE [LARGE SCALE GENOMIC DNA]</scope>
    <source>
        <strain evidence="1 2">ZFHKF-1</strain>
    </source>
</reference>
<sequence length="87" mass="10245">MDENMQYARTLDQVEAARKAIEEAQSNYNPEEFQNARQLLSIARQGVKQTEHDATLNPTQQKELFHAREHLRHLQETIHAIEITRYT</sequence>
<dbReference type="PATRIC" id="fig|1196324.3.peg.1084"/>
<accession>I8UHH5</accession>
<evidence type="ECO:0000313" key="1">
    <source>
        <dbReference type="EMBL" id="EIT86360.1"/>
    </source>
</evidence>
<proteinExistence type="predicted"/>
<dbReference type="OrthoDB" id="2972778at2"/>
<dbReference type="RefSeq" id="WP_007201165.1">
    <property type="nucleotide sequence ID" value="NZ_AKKV01000021.1"/>
</dbReference>
<protein>
    <submittedName>
        <fullName evidence="1">Uncharacterized protein</fullName>
    </submittedName>
</protein>
<dbReference type="EMBL" id="AKKV01000021">
    <property type="protein sequence ID" value="EIT86360.1"/>
    <property type="molecule type" value="Genomic_DNA"/>
</dbReference>
<gene>
    <name evidence="1" type="ORF">A374_05331</name>
</gene>
<dbReference type="AlphaFoldDB" id="I8UHH5"/>
<comment type="caution">
    <text evidence="1">The sequence shown here is derived from an EMBL/GenBank/DDBJ whole genome shotgun (WGS) entry which is preliminary data.</text>
</comment>
<dbReference type="Proteomes" id="UP000004080">
    <property type="component" value="Unassembled WGS sequence"/>
</dbReference>
<organism evidence="1 2">
    <name type="scientific">Fictibacillus macauensis ZFHKF-1</name>
    <dbReference type="NCBI Taxonomy" id="1196324"/>
    <lineage>
        <taxon>Bacteria</taxon>
        <taxon>Bacillati</taxon>
        <taxon>Bacillota</taxon>
        <taxon>Bacilli</taxon>
        <taxon>Bacillales</taxon>
        <taxon>Fictibacillaceae</taxon>
        <taxon>Fictibacillus</taxon>
    </lineage>
</organism>
<keyword evidence="2" id="KW-1185">Reference proteome</keyword>
<name>I8UHH5_9BACL</name>